<organism evidence="1 2">
    <name type="scientific">Aureicoccus marinus</name>
    <dbReference type="NCBI Taxonomy" id="754435"/>
    <lineage>
        <taxon>Bacteria</taxon>
        <taxon>Pseudomonadati</taxon>
        <taxon>Bacteroidota</taxon>
        <taxon>Flavobacteriia</taxon>
        <taxon>Flavobacteriales</taxon>
        <taxon>Flavobacteriaceae</taxon>
        <taxon>Aureicoccus</taxon>
    </lineage>
</organism>
<dbReference type="PANTHER" id="PTHR43265">
    <property type="entry name" value="ESTERASE ESTD"/>
    <property type="match status" value="1"/>
</dbReference>
<dbReference type="RefSeq" id="WP_105001198.1">
    <property type="nucleotide sequence ID" value="NZ_MQVX01000001.1"/>
</dbReference>
<dbReference type="SUPFAM" id="SSF53474">
    <property type="entry name" value="alpha/beta-Hydrolases"/>
    <property type="match status" value="1"/>
</dbReference>
<dbReference type="InterPro" id="IPR053145">
    <property type="entry name" value="AB_hydrolase_Est10"/>
</dbReference>
<gene>
    <name evidence="1" type="ORF">BST99_07170</name>
</gene>
<evidence type="ECO:0000313" key="1">
    <source>
        <dbReference type="EMBL" id="PQJ15546.1"/>
    </source>
</evidence>
<evidence type="ECO:0008006" key="3">
    <source>
        <dbReference type="Google" id="ProtNLM"/>
    </source>
</evidence>
<dbReference type="AlphaFoldDB" id="A0A2S7T7W3"/>
<accession>A0A2S7T7W3</accession>
<dbReference type="Proteomes" id="UP000239366">
    <property type="component" value="Unassembled WGS sequence"/>
</dbReference>
<dbReference type="OrthoDB" id="9809549at2"/>
<dbReference type="PANTHER" id="PTHR43265:SF1">
    <property type="entry name" value="ESTERASE ESTD"/>
    <property type="match status" value="1"/>
</dbReference>
<name>A0A2S7T7W3_9FLAO</name>
<reference evidence="2" key="1">
    <citation type="submission" date="2016-11" db="EMBL/GenBank/DDBJ databases">
        <title>Trade-off between light-utilization and light-protection in marine flavobacteria.</title>
        <authorList>
            <person name="Kumagai Y."/>
            <person name="Yoshizawa S."/>
            <person name="Kogure K."/>
        </authorList>
    </citation>
    <scope>NUCLEOTIDE SEQUENCE [LARGE SCALE GENOMIC DNA]</scope>
    <source>
        <strain evidence="2">SG-18</strain>
    </source>
</reference>
<dbReference type="GO" id="GO:0052689">
    <property type="term" value="F:carboxylic ester hydrolase activity"/>
    <property type="evidence" value="ECO:0007669"/>
    <property type="project" value="TreeGrafter"/>
</dbReference>
<comment type="caution">
    <text evidence="1">The sequence shown here is derived from an EMBL/GenBank/DDBJ whole genome shotgun (WGS) entry which is preliminary data.</text>
</comment>
<protein>
    <recommendedName>
        <fullName evidence="3">Serine aminopeptidase S33 domain-containing protein</fullName>
    </recommendedName>
</protein>
<keyword evidence="2" id="KW-1185">Reference proteome</keyword>
<dbReference type="EMBL" id="MQVX01000001">
    <property type="protein sequence ID" value="PQJ15546.1"/>
    <property type="molecule type" value="Genomic_DNA"/>
</dbReference>
<sequence>MTRIRISDFVYDARVAIDHFKDDPRFSGIHVMGHSQGSLVGLLLGSENLKSYTSLAGTHSTIDSIIIDQFGRQLPALKKVARDHFAELHKTDTILQVNPFLVQVFAPANQRFLKDWAAYDPGVEMSKSQLPTLIIQGLADSQIPLKQGLGLAESRLPLLTDHNKIEQIRLHPEALQEVWLNSGIDQGNQVQLAIIPKLNHVLKEVNSTQENINAYSDTSVPLSESLVEVLSQFLLSIDG</sequence>
<evidence type="ECO:0000313" key="2">
    <source>
        <dbReference type="Proteomes" id="UP000239366"/>
    </source>
</evidence>
<dbReference type="Gene3D" id="3.40.50.1820">
    <property type="entry name" value="alpha/beta hydrolase"/>
    <property type="match status" value="1"/>
</dbReference>
<proteinExistence type="predicted"/>
<dbReference type="InterPro" id="IPR029058">
    <property type="entry name" value="AB_hydrolase_fold"/>
</dbReference>